<comment type="similarity">
    <text evidence="3 4">Belongs to the RlpA family.</text>
</comment>
<evidence type="ECO:0000313" key="7">
    <source>
        <dbReference type="Proteomes" id="UP000048984"/>
    </source>
</evidence>
<evidence type="ECO:0000256" key="1">
    <source>
        <dbReference type="ARBA" id="ARBA00023239"/>
    </source>
</evidence>
<feature type="domain" description="RlpA-like protein double-psi beta-barrel" evidence="5">
    <location>
        <begin position="26"/>
        <end position="115"/>
    </location>
</feature>
<name>A0A0P6W8Y6_9HYPH</name>
<comment type="function">
    <text evidence="3">Lytic transglycosylase with a strong preference for naked glycan strands that lack stem peptides.</text>
</comment>
<evidence type="ECO:0000256" key="3">
    <source>
        <dbReference type="HAMAP-Rule" id="MF_02071"/>
    </source>
</evidence>
<feature type="signal peptide" evidence="3">
    <location>
        <begin position="1"/>
        <end position="25"/>
    </location>
</feature>
<feature type="chain" id="PRO_5009984583" description="Endolytic peptidoglycan transglycosylase RlpA" evidence="3">
    <location>
        <begin position="26"/>
        <end position="119"/>
    </location>
</feature>
<dbReference type="RefSeq" id="WP_054356976.1">
    <property type="nucleotide sequence ID" value="NZ_LJYW01000001.1"/>
</dbReference>
<dbReference type="PANTHER" id="PTHR34183:SF1">
    <property type="entry name" value="ENDOLYTIC PEPTIDOGLYCAN TRANSGLYCOSYLASE RLPA"/>
    <property type="match status" value="1"/>
</dbReference>
<dbReference type="InterPro" id="IPR009009">
    <property type="entry name" value="RlpA-like_DPBB"/>
</dbReference>
<dbReference type="GO" id="GO:0000270">
    <property type="term" value="P:peptidoglycan metabolic process"/>
    <property type="evidence" value="ECO:0007669"/>
    <property type="project" value="UniProtKB-UniRule"/>
</dbReference>
<dbReference type="GO" id="GO:0008932">
    <property type="term" value="F:lytic endotransglycosylase activity"/>
    <property type="evidence" value="ECO:0007669"/>
    <property type="project" value="UniProtKB-UniRule"/>
</dbReference>
<gene>
    <name evidence="3" type="primary">rlpA</name>
    <name evidence="6" type="ORF">ABB55_00015</name>
</gene>
<dbReference type="Pfam" id="PF03330">
    <property type="entry name" value="DPBB_1"/>
    <property type="match status" value="1"/>
</dbReference>
<dbReference type="NCBIfam" id="TIGR00413">
    <property type="entry name" value="rlpA"/>
    <property type="match status" value="1"/>
</dbReference>
<dbReference type="PANTHER" id="PTHR34183">
    <property type="entry name" value="ENDOLYTIC PEPTIDOGLYCAN TRANSGLYCOSYLASE RLPA"/>
    <property type="match status" value="1"/>
</dbReference>
<dbReference type="InterPro" id="IPR034718">
    <property type="entry name" value="RlpA"/>
</dbReference>
<dbReference type="CDD" id="cd22268">
    <property type="entry name" value="DPBB_RlpA-like"/>
    <property type="match status" value="1"/>
</dbReference>
<dbReference type="EMBL" id="LJYW01000001">
    <property type="protein sequence ID" value="KPL50813.1"/>
    <property type="molecule type" value="Genomic_DNA"/>
</dbReference>
<keyword evidence="1 3" id="KW-0456">Lyase</keyword>
<dbReference type="EC" id="4.2.2.-" evidence="3"/>
<dbReference type="Proteomes" id="UP000048984">
    <property type="component" value="Unassembled WGS sequence"/>
</dbReference>
<comment type="caution">
    <text evidence="6">The sequence shown here is derived from an EMBL/GenBank/DDBJ whole genome shotgun (WGS) entry which is preliminary data.</text>
</comment>
<keyword evidence="7" id="KW-1185">Reference proteome</keyword>
<protein>
    <recommendedName>
        <fullName evidence="3">Endolytic peptidoglycan transglycosylase RlpA</fullName>
        <ecNumber evidence="3">4.2.2.-</ecNumber>
    </recommendedName>
</protein>
<evidence type="ECO:0000256" key="2">
    <source>
        <dbReference type="ARBA" id="ARBA00023316"/>
    </source>
</evidence>
<dbReference type="STRING" id="665126.ABB55_00015"/>
<evidence type="ECO:0000256" key="4">
    <source>
        <dbReference type="RuleBase" id="RU003495"/>
    </source>
</evidence>
<reference evidence="6 7" key="1">
    <citation type="submission" date="2015-09" db="EMBL/GenBank/DDBJ databases">
        <authorList>
            <person name="Jackson K.R."/>
            <person name="Lunt B.L."/>
            <person name="Fisher J.N.B."/>
            <person name="Gardner A.V."/>
            <person name="Bailey M.E."/>
            <person name="Deus L.M."/>
            <person name="Earl A.S."/>
            <person name="Gibby P.D."/>
            <person name="Hartmann K.A."/>
            <person name="Liu J.E."/>
            <person name="Manci A.M."/>
            <person name="Nielsen D.A."/>
            <person name="Solomon M.B."/>
            <person name="Breakwell D.P."/>
            <person name="Burnett S.H."/>
            <person name="Grose J.H."/>
        </authorList>
    </citation>
    <scope>NUCLEOTIDE SEQUENCE [LARGE SCALE GENOMIC DNA]</scope>
    <source>
        <strain evidence="6 7">16</strain>
    </source>
</reference>
<keyword evidence="3" id="KW-0732">Signal</keyword>
<dbReference type="AlphaFoldDB" id="A0A0P6W8Y6"/>
<evidence type="ECO:0000313" key="6">
    <source>
        <dbReference type="EMBL" id="KPL50813.1"/>
    </source>
</evidence>
<dbReference type="GO" id="GO:0071555">
    <property type="term" value="P:cell wall organization"/>
    <property type="evidence" value="ECO:0007669"/>
    <property type="project" value="UniProtKB-KW"/>
</dbReference>
<evidence type="ECO:0000259" key="5">
    <source>
        <dbReference type="Pfam" id="PF03330"/>
    </source>
</evidence>
<sequence precursor="true">MIVGTIVRLALAGALALGLAAAASAEEGIASWYGGRHHGRPTASGKPFDQNAMTAAHRTLPLGSRVKVTNIANGRTVMLRINDRGPFVRGRIIDVSRGAAGQLGFVARGLARVRVERLP</sequence>
<dbReference type="HAMAP" id="MF_02071">
    <property type="entry name" value="RlpA"/>
    <property type="match status" value="1"/>
</dbReference>
<organism evidence="6 7">
    <name type="scientific">Prosthecodimorpha hirschii</name>
    <dbReference type="NCBI Taxonomy" id="665126"/>
    <lineage>
        <taxon>Bacteria</taxon>
        <taxon>Pseudomonadati</taxon>
        <taxon>Pseudomonadota</taxon>
        <taxon>Alphaproteobacteria</taxon>
        <taxon>Hyphomicrobiales</taxon>
        <taxon>Ancalomicrobiaceae</taxon>
        <taxon>Prosthecodimorpha</taxon>
    </lineage>
</organism>
<dbReference type="InterPro" id="IPR012997">
    <property type="entry name" value="RplA"/>
</dbReference>
<reference evidence="6 7" key="2">
    <citation type="submission" date="2015-10" db="EMBL/GenBank/DDBJ databases">
        <title>Draft Genome Sequence of Prosthecomicrobium hirschii ATCC 27832.</title>
        <authorList>
            <person name="Daniel J."/>
            <person name="Givan S.A."/>
            <person name="Brun Y.V."/>
            <person name="Brown P.J."/>
        </authorList>
    </citation>
    <scope>NUCLEOTIDE SEQUENCE [LARGE SCALE GENOMIC DNA]</scope>
    <source>
        <strain evidence="6 7">16</strain>
    </source>
</reference>
<dbReference type="Gene3D" id="2.40.40.10">
    <property type="entry name" value="RlpA-like domain"/>
    <property type="match status" value="1"/>
</dbReference>
<accession>A0A0P6W8Y6</accession>
<dbReference type="SUPFAM" id="SSF50685">
    <property type="entry name" value="Barwin-like endoglucanases"/>
    <property type="match status" value="1"/>
</dbReference>
<dbReference type="InterPro" id="IPR036908">
    <property type="entry name" value="RlpA-like_sf"/>
</dbReference>
<proteinExistence type="inferred from homology"/>
<keyword evidence="2 3" id="KW-0961">Cell wall biogenesis/degradation</keyword>